<protein>
    <submittedName>
        <fullName evidence="1">Uncharacterized protein</fullName>
    </submittedName>
</protein>
<organism evidence="1">
    <name type="scientific">marine sediment metagenome</name>
    <dbReference type="NCBI Taxonomy" id="412755"/>
    <lineage>
        <taxon>unclassified sequences</taxon>
        <taxon>metagenomes</taxon>
        <taxon>ecological metagenomes</taxon>
    </lineage>
</organism>
<comment type="caution">
    <text evidence="1">The sequence shown here is derived from an EMBL/GenBank/DDBJ whole genome shotgun (WGS) entry which is preliminary data.</text>
</comment>
<dbReference type="EMBL" id="BARW01000191">
    <property type="protein sequence ID" value="GAI60792.1"/>
    <property type="molecule type" value="Genomic_DNA"/>
</dbReference>
<name>X1PWX4_9ZZZZ</name>
<evidence type="ECO:0000313" key="1">
    <source>
        <dbReference type="EMBL" id="GAI60792.1"/>
    </source>
</evidence>
<feature type="non-terminal residue" evidence="1">
    <location>
        <position position="1"/>
    </location>
</feature>
<accession>X1PWX4</accession>
<proteinExistence type="predicted"/>
<sequence length="30" mass="3412">PLKPWTTLLKQTVSQGFIFLLNHGEVSIED</sequence>
<gene>
    <name evidence="1" type="ORF">S12H4_01083</name>
</gene>
<reference evidence="1" key="1">
    <citation type="journal article" date="2014" name="Front. Microbiol.">
        <title>High frequency of phylogenetically diverse reductive dehalogenase-homologous genes in deep subseafloor sedimentary metagenomes.</title>
        <authorList>
            <person name="Kawai M."/>
            <person name="Futagami T."/>
            <person name="Toyoda A."/>
            <person name="Takaki Y."/>
            <person name="Nishi S."/>
            <person name="Hori S."/>
            <person name="Arai W."/>
            <person name="Tsubouchi T."/>
            <person name="Morono Y."/>
            <person name="Uchiyama I."/>
            <person name="Ito T."/>
            <person name="Fujiyama A."/>
            <person name="Inagaki F."/>
            <person name="Takami H."/>
        </authorList>
    </citation>
    <scope>NUCLEOTIDE SEQUENCE</scope>
    <source>
        <strain evidence="1">Expedition CK06-06</strain>
    </source>
</reference>
<dbReference type="AlphaFoldDB" id="X1PWX4"/>